<dbReference type="CDD" id="cd07906">
    <property type="entry name" value="Adenylation_DNA_ligase_LigD_LigC"/>
    <property type="match status" value="1"/>
</dbReference>
<dbReference type="EC" id="6.5.1.1" evidence="2"/>
<dbReference type="SUPFAM" id="SSF56091">
    <property type="entry name" value="DNA ligase/mRNA capping enzyme, catalytic domain"/>
    <property type="match status" value="1"/>
</dbReference>
<comment type="catalytic activity">
    <reaction evidence="4">
        <text>ATP + (deoxyribonucleotide)n-3'-hydroxyl + 5'-phospho-(deoxyribonucleotide)m = (deoxyribonucleotide)n+m + AMP + diphosphate.</text>
        <dbReference type="EC" id="6.5.1.1"/>
    </reaction>
</comment>
<sequence>MPRSLSPMLATLSKRAPTAPDGPATGEWVYERKLDGQRILAYCEGADVRLRSRTDKSADGAYPEIVDALHDQVASDCLLDGEVVAFDGPTTSFSRLQGRMGQHDPVLSRRSGIPVFFYVFDIVHLDGIDLTGLPLRRRKSLIRAAVRAGGPIRLSPHRRDGVALFEEACAKGWEGVIAKRIDSTYQPRRSTAWLKHKCEAGQELVIGGWTEPRGSRSELGAILVGHFEGDELVYAGKVGTGFDERTLRALGRQLRARARADAPFRPHPLLPRRDVHWVEPDLVCQVGFAEWTGDGLLRHPRYQGLRDDKPAREVVRER</sequence>
<dbReference type="InterPro" id="IPR012309">
    <property type="entry name" value="DNA_ligase_ATP-dep_C"/>
</dbReference>
<dbReference type="AlphaFoldDB" id="A0A5Q2RTA7"/>
<accession>A0A5Q2RTA7</accession>
<dbReference type="GO" id="GO:0005524">
    <property type="term" value="F:ATP binding"/>
    <property type="evidence" value="ECO:0007669"/>
    <property type="project" value="InterPro"/>
</dbReference>
<evidence type="ECO:0000256" key="3">
    <source>
        <dbReference type="ARBA" id="ARBA00022598"/>
    </source>
</evidence>
<dbReference type="Gene3D" id="2.40.50.140">
    <property type="entry name" value="Nucleic acid-binding proteins"/>
    <property type="match status" value="1"/>
</dbReference>
<proteinExistence type="inferred from homology"/>
<feature type="domain" description="ATP-dependent DNA ligase family profile" evidence="6">
    <location>
        <begin position="108"/>
        <end position="239"/>
    </location>
</feature>
<dbReference type="GO" id="GO:0006281">
    <property type="term" value="P:DNA repair"/>
    <property type="evidence" value="ECO:0007669"/>
    <property type="project" value="InterPro"/>
</dbReference>
<dbReference type="GO" id="GO:0003910">
    <property type="term" value="F:DNA ligase (ATP) activity"/>
    <property type="evidence" value="ECO:0007669"/>
    <property type="project" value="UniProtKB-EC"/>
</dbReference>
<protein>
    <recommendedName>
        <fullName evidence="2">DNA ligase (ATP)</fullName>
        <ecNumber evidence="2">6.5.1.1</ecNumber>
    </recommendedName>
</protein>
<dbReference type="GO" id="GO:0006310">
    <property type="term" value="P:DNA recombination"/>
    <property type="evidence" value="ECO:0007669"/>
    <property type="project" value="InterPro"/>
</dbReference>
<feature type="region of interest" description="Disordered" evidence="5">
    <location>
        <begin position="1"/>
        <end position="24"/>
    </location>
</feature>
<dbReference type="Gene3D" id="3.30.470.30">
    <property type="entry name" value="DNA ligase/mRNA capping enzyme"/>
    <property type="match status" value="1"/>
</dbReference>
<reference evidence="7 8" key="1">
    <citation type="submission" date="2019-11" db="EMBL/GenBank/DDBJ databases">
        <authorList>
            <person name="He Y."/>
        </authorList>
    </citation>
    <scope>NUCLEOTIDE SEQUENCE [LARGE SCALE GENOMIC DNA]</scope>
    <source>
        <strain evidence="7 8">SCSIO 58843</strain>
    </source>
</reference>
<evidence type="ECO:0000256" key="5">
    <source>
        <dbReference type="SAM" id="MobiDB-lite"/>
    </source>
</evidence>
<dbReference type="Pfam" id="PF01068">
    <property type="entry name" value="DNA_ligase_A_M"/>
    <property type="match status" value="1"/>
</dbReference>
<dbReference type="PANTHER" id="PTHR45674:SF4">
    <property type="entry name" value="DNA LIGASE 1"/>
    <property type="match status" value="1"/>
</dbReference>
<evidence type="ECO:0000313" key="8">
    <source>
        <dbReference type="Proteomes" id="UP000334019"/>
    </source>
</evidence>
<dbReference type="Pfam" id="PF04679">
    <property type="entry name" value="DNA_ligase_A_C"/>
    <property type="match status" value="1"/>
</dbReference>
<dbReference type="InterPro" id="IPR012310">
    <property type="entry name" value="DNA_ligase_ATP-dep_cent"/>
</dbReference>
<dbReference type="PANTHER" id="PTHR45674">
    <property type="entry name" value="DNA LIGASE 1/3 FAMILY MEMBER"/>
    <property type="match status" value="1"/>
</dbReference>
<evidence type="ECO:0000259" key="6">
    <source>
        <dbReference type="PROSITE" id="PS50160"/>
    </source>
</evidence>
<gene>
    <name evidence="7" type="ORF">GH723_15410</name>
</gene>
<dbReference type="Proteomes" id="UP000334019">
    <property type="component" value="Chromosome"/>
</dbReference>
<dbReference type="CDD" id="cd07971">
    <property type="entry name" value="OBF_DNA_ligase_LigD"/>
    <property type="match status" value="1"/>
</dbReference>
<dbReference type="InterPro" id="IPR050191">
    <property type="entry name" value="ATP-dep_DNA_ligase"/>
</dbReference>
<dbReference type="NCBIfam" id="TIGR02779">
    <property type="entry name" value="NHEJ_ligase_lig"/>
    <property type="match status" value="1"/>
</dbReference>
<dbReference type="InterPro" id="IPR012340">
    <property type="entry name" value="NA-bd_OB-fold"/>
</dbReference>
<dbReference type="KEGG" id="atq:GH723_15410"/>
<dbReference type="InterPro" id="IPR014146">
    <property type="entry name" value="LigD_ligase_dom"/>
</dbReference>
<evidence type="ECO:0000256" key="2">
    <source>
        <dbReference type="ARBA" id="ARBA00012727"/>
    </source>
</evidence>
<organism evidence="7 8">
    <name type="scientific">Actinomarinicola tropica</name>
    <dbReference type="NCBI Taxonomy" id="2789776"/>
    <lineage>
        <taxon>Bacteria</taxon>
        <taxon>Bacillati</taxon>
        <taxon>Actinomycetota</taxon>
        <taxon>Acidimicrobiia</taxon>
        <taxon>Acidimicrobiales</taxon>
        <taxon>Iamiaceae</taxon>
        <taxon>Actinomarinicola</taxon>
    </lineage>
</organism>
<keyword evidence="8" id="KW-1185">Reference proteome</keyword>
<comment type="similarity">
    <text evidence="1">Belongs to the ATP-dependent DNA ligase family.</text>
</comment>
<evidence type="ECO:0000313" key="7">
    <source>
        <dbReference type="EMBL" id="QGG97150.1"/>
    </source>
</evidence>
<dbReference type="PROSITE" id="PS50160">
    <property type="entry name" value="DNA_LIGASE_A3"/>
    <property type="match status" value="1"/>
</dbReference>
<evidence type="ECO:0000256" key="4">
    <source>
        <dbReference type="ARBA" id="ARBA00034003"/>
    </source>
</evidence>
<keyword evidence="3 7" id="KW-0436">Ligase</keyword>
<dbReference type="SUPFAM" id="SSF50249">
    <property type="entry name" value="Nucleic acid-binding proteins"/>
    <property type="match status" value="1"/>
</dbReference>
<name>A0A5Q2RTA7_9ACTN</name>
<evidence type="ECO:0000256" key="1">
    <source>
        <dbReference type="ARBA" id="ARBA00007572"/>
    </source>
</evidence>
<dbReference type="EMBL" id="CP045851">
    <property type="protein sequence ID" value="QGG97150.1"/>
    <property type="molecule type" value="Genomic_DNA"/>
</dbReference>